<dbReference type="PIRSF" id="PIRSF001434">
    <property type="entry name" value="CGS"/>
    <property type="match status" value="1"/>
</dbReference>
<accession>A0A7W8HJU0</accession>
<dbReference type="PANTHER" id="PTHR43797:SF2">
    <property type="entry name" value="HOMOCYSTEINE_CYSTEINE SYNTHASE"/>
    <property type="match status" value="1"/>
</dbReference>
<comment type="cofactor">
    <cofactor evidence="1 6">
        <name>pyridoxal 5'-phosphate</name>
        <dbReference type="ChEBI" id="CHEBI:597326"/>
    </cofactor>
</comment>
<name>A0A7W8HJU0_9BURK</name>
<keyword evidence="7" id="KW-0456">Lyase</keyword>
<evidence type="ECO:0000313" key="8">
    <source>
        <dbReference type="Proteomes" id="UP000532440"/>
    </source>
</evidence>
<dbReference type="GO" id="GO:0016829">
    <property type="term" value="F:lyase activity"/>
    <property type="evidence" value="ECO:0007669"/>
    <property type="project" value="UniProtKB-KW"/>
</dbReference>
<evidence type="ECO:0000256" key="5">
    <source>
        <dbReference type="PIRSR" id="PIRSR001434-2"/>
    </source>
</evidence>
<dbReference type="GO" id="GO:0004124">
    <property type="term" value="F:cysteine synthase activity"/>
    <property type="evidence" value="ECO:0007669"/>
    <property type="project" value="TreeGrafter"/>
</dbReference>
<keyword evidence="4 5" id="KW-0663">Pyridoxal phosphate</keyword>
<comment type="similarity">
    <text evidence="2 6">Belongs to the trans-sulfuration enzymes family.</text>
</comment>
<dbReference type="GO" id="GO:0019346">
    <property type="term" value="P:transsulfuration"/>
    <property type="evidence" value="ECO:0007669"/>
    <property type="project" value="InterPro"/>
</dbReference>
<dbReference type="GO" id="GO:0071269">
    <property type="term" value="P:L-homocysteine biosynthetic process"/>
    <property type="evidence" value="ECO:0007669"/>
    <property type="project" value="TreeGrafter"/>
</dbReference>
<dbReference type="Proteomes" id="UP000532440">
    <property type="component" value="Unassembled WGS sequence"/>
</dbReference>
<evidence type="ECO:0000313" key="7">
    <source>
        <dbReference type="EMBL" id="MBB5272475.1"/>
    </source>
</evidence>
<dbReference type="InterPro" id="IPR006235">
    <property type="entry name" value="OAc-hSer/O-AcSer_sulfhydrylase"/>
</dbReference>
<dbReference type="RefSeq" id="WP_183968045.1">
    <property type="nucleotide sequence ID" value="NZ_BAABEW010000022.1"/>
</dbReference>
<dbReference type="InterPro" id="IPR000277">
    <property type="entry name" value="Cys/Met-Metab_PyrdxlP-dep_enz"/>
</dbReference>
<comment type="caution">
    <text evidence="7">The sequence shown here is derived from an EMBL/GenBank/DDBJ whole genome shotgun (WGS) entry which is preliminary data.</text>
</comment>
<dbReference type="GO" id="GO:0030170">
    <property type="term" value="F:pyridoxal phosphate binding"/>
    <property type="evidence" value="ECO:0007669"/>
    <property type="project" value="InterPro"/>
</dbReference>
<dbReference type="NCBIfam" id="TIGR01326">
    <property type="entry name" value="OAH_OAS_sulfhy"/>
    <property type="match status" value="1"/>
</dbReference>
<dbReference type="Gene3D" id="3.90.1150.10">
    <property type="entry name" value="Aspartate Aminotransferase, domain 1"/>
    <property type="match status" value="1"/>
</dbReference>
<evidence type="ECO:0000256" key="4">
    <source>
        <dbReference type="ARBA" id="ARBA00022898"/>
    </source>
</evidence>
<dbReference type="CDD" id="cd00614">
    <property type="entry name" value="CGS_like"/>
    <property type="match status" value="1"/>
</dbReference>
<evidence type="ECO:0000256" key="1">
    <source>
        <dbReference type="ARBA" id="ARBA00001933"/>
    </source>
</evidence>
<gene>
    <name evidence="7" type="ORF">HNQ70_002498</name>
</gene>
<reference evidence="7 8" key="1">
    <citation type="submission" date="2020-08" db="EMBL/GenBank/DDBJ databases">
        <title>Genomic Encyclopedia of Type Strains, Phase IV (KMG-IV): sequencing the most valuable type-strain genomes for metagenomic binning, comparative biology and taxonomic classification.</title>
        <authorList>
            <person name="Goeker M."/>
        </authorList>
    </citation>
    <scope>NUCLEOTIDE SEQUENCE [LARGE SCALE GENOMIC DNA]</scope>
    <source>
        <strain evidence="7 8">DSM 29781</strain>
    </source>
</reference>
<dbReference type="FunFam" id="3.40.640.10:FF:000035">
    <property type="entry name" value="O-succinylhomoserine sulfhydrylase"/>
    <property type="match status" value="1"/>
</dbReference>
<dbReference type="InterPro" id="IPR015424">
    <property type="entry name" value="PyrdxlP-dep_Trfase"/>
</dbReference>
<dbReference type="AlphaFoldDB" id="A0A7W8HJU0"/>
<dbReference type="InterPro" id="IPR015422">
    <property type="entry name" value="PyrdxlP-dep_Trfase_small"/>
</dbReference>
<dbReference type="PANTHER" id="PTHR43797">
    <property type="entry name" value="HOMOCYSTEINE/CYSTEINE SYNTHASE"/>
    <property type="match status" value="1"/>
</dbReference>
<proteinExistence type="inferred from homology"/>
<dbReference type="SUPFAM" id="SSF53383">
    <property type="entry name" value="PLP-dependent transferases"/>
    <property type="match status" value="1"/>
</dbReference>
<dbReference type="GO" id="GO:0005737">
    <property type="term" value="C:cytoplasm"/>
    <property type="evidence" value="ECO:0007669"/>
    <property type="project" value="TreeGrafter"/>
</dbReference>
<dbReference type="InterPro" id="IPR015421">
    <property type="entry name" value="PyrdxlP-dep_Trfase_major"/>
</dbReference>
<dbReference type="Gene3D" id="3.40.640.10">
    <property type="entry name" value="Type I PLP-dependent aspartate aminotransferase-like (Major domain)"/>
    <property type="match status" value="1"/>
</dbReference>
<sequence length="443" mass="47448">MSDREFGIETLCLHAGQIPDPATGARAVPIYQTTSFVFDSAEHAASLFNLQTFGNVYSRLSNPTVAVLEERIAALEGGRAALCAASGMAAEMLAMLTLCQQGDHIVAANTLYGGTYSQFAVTFARFGIDCTFVDPDDPSNFRDAMRPNTKAVFAETVANPRLNVLDIEAVAAVAHEHGVPLVVDNTLASPYLCQPIRHGADIVVHSVTKYLGGHGTTMGGVLVESGKFPWDNGKFPGMVEPSAGYHGVRFYETFGDFGFTMKARMELARTLGPTLAPLSAWLLLQGVETLPVRMDRHVENARRVAGFLAEHPRVAWVNYPGLPDSPYHALARKYLPKGAGGILSFGVRAPGAPAGPARAEDAAAARRAGEKFIDAATFMSHLANVGDARTLVIHPASTTHRQLSDEQQQAAGVTPDMIRLSVGLESIDDLLWDLDQALGRAHA</sequence>
<keyword evidence="3 7" id="KW-0808">Transferase</keyword>
<evidence type="ECO:0000256" key="2">
    <source>
        <dbReference type="ARBA" id="ARBA00009077"/>
    </source>
</evidence>
<dbReference type="GO" id="GO:0003961">
    <property type="term" value="F:O-acetylhomoserine aminocarboxypropyltransferase activity"/>
    <property type="evidence" value="ECO:0007669"/>
    <property type="project" value="UniProtKB-EC"/>
</dbReference>
<dbReference type="EC" id="2.5.1.49" evidence="7"/>
<evidence type="ECO:0000256" key="3">
    <source>
        <dbReference type="ARBA" id="ARBA00022679"/>
    </source>
</evidence>
<dbReference type="GO" id="GO:0006535">
    <property type="term" value="P:cysteine biosynthetic process from serine"/>
    <property type="evidence" value="ECO:0007669"/>
    <property type="project" value="TreeGrafter"/>
</dbReference>
<dbReference type="Pfam" id="PF01053">
    <property type="entry name" value="Cys_Met_Meta_PP"/>
    <property type="match status" value="1"/>
</dbReference>
<feature type="modified residue" description="N6-(pyridoxal phosphate)lysine" evidence="5">
    <location>
        <position position="209"/>
    </location>
</feature>
<evidence type="ECO:0000256" key="6">
    <source>
        <dbReference type="RuleBase" id="RU362118"/>
    </source>
</evidence>
<dbReference type="EMBL" id="JACHGB010000005">
    <property type="protein sequence ID" value="MBB5272475.1"/>
    <property type="molecule type" value="Genomic_DNA"/>
</dbReference>
<protein>
    <submittedName>
        <fullName evidence="7">O-acetylhomoserine (Thiol)-lyase</fullName>
        <ecNumber evidence="7">2.5.1.49</ecNumber>
    </submittedName>
</protein>
<keyword evidence="8" id="KW-1185">Reference proteome</keyword>
<organism evidence="7 8">
    <name type="scientific">Quisquiliibacterium transsilvanicum</name>
    <dbReference type="NCBI Taxonomy" id="1549638"/>
    <lineage>
        <taxon>Bacteria</taxon>
        <taxon>Pseudomonadati</taxon>
        <taxon>Pseudomonadota</taxon>
        <taxon>Betaproteobacteria</taxon>
        <taxon>Burkholderiales</taxon>
        <taxon>Burkholderiaceae</taxon>
        <taxon>Quisquiliibacterium</taxon>
    </lineage>
</organism>